<dbReference type="Gene3D" id="3.30.420.10">
    <property type="entry name" value="Ribonuclease H-like superfamily/Ribonuclease H"/>
    <property type="match status" value="1"/>
</dbReference>
<evidence type="ECO:0000259" key="1">
    <source>
        <dbReference type="Pfam" id="PF13456"/>
    </source>
</evidence>
<dbReference type="InterPro" id="IPR036397">
    <property type="entry name" value="RNaseH_sf"/>
</dbReference>
<name>A0A328E925_9ASTE</name>
<dbReference type="InterPro" id="IPR012337">
    <property type="entry name" value="RNaseH-like_sf"/>
</dbReference>
<dbReference type="Proteomes" id="UP000249390">
    <property type="component" value="Unassembled WGS sequence"/>
</dbReference>
<dbReference type="SUPFAM" id="SSF53098">
    <property type="entry name" value="Ribonuclease H-like"/>
    <property type="match status" value="1"/>
</dbReference>
<dbReference type="PANTHER" id="PTHR47074:SF11">
    <property type="entry name" value="REVERSE TRANSCRIPTASE-LIKE PROTEIN"/>
    <property type="match status" value="1"/>
</dbReference>
<dbReference type="InterPro" id="IPR052929">
    <property type="entry name" value="RNase_H-like_EbsB-rel"/>
</dbReference>
<dbReference type="InterPro" id="IPR002156">
    <property type="entry name" value="RNaseH_domain"/>
</dbReference>
<dbReference type="GO" id="GO:0004523">
    <property type="term" value="F:RNA-DNA hybrid ribonuclease activity"/>
    <property type="evidence" value="ECO:0007669"/>
    <property type="project" value="InterPro"/>
</dbReference>
<dbReference type="GO" id="GO:0003676">
    <property type="term" value="F:nucleic acid binding"/>
    <property type="evidence" value="ECO:0007669"/>
    <property type="project" value="InterPro"/>
</dbReference>
<sequence length="182" mass="19588">MTLSGNVTGTIPFVAVRSSQGGRTEVRQNSSGSGQDVFRCFVDAAIFPSSGVVSFGSVIINEVGSFHAAVNGWIQCVPDPVLAEAMACREALIWVKENGIQDVELLSDCSSVVEALRDGSFQVRSYLGSLLEDCKTILGGFHSFKISRVPRDANCIAHTLARRANSQPCSWLSSPQTLFLIF</sequence>
<accession>A0A328E925</accession>
<reference evidence="2 3" key="1">
    <citation type="submission" date="2018-06" db="EMBL/GenBank/DDBJ databases">
        <title>The Genome of Cuscuta australis (Dodder) Provides Insight into the Evolution of Plant Parasitism.</title>
        <authorList>
            <person name="Liu H."/>
        </authorList>
    </citation>
    <scope>NUCLEOTIDE SEQUENCE [LARGE SCALE GENOMIC DNA]</scope>
    <source>
        <strain evidence="3">cv. Yunnan</strain>
        <tissue evidence="2">Vines</tissue>
    </source>
</reference>
<comment type="caution">
    <text evidence="2">The sequence shown here is derived from an EMBL/GenBank/DDBJ whole genome shotgun (WGS) entry which is preliminary data.</text>
</comment>
<dbReference type="AlphaFoldDB" id="A0A328E925"/>
<dbReference type="CDD" id="cd06222">
    <property type="entry name" value="RNase_H_like"/>
    <property type="match status" value="1"/>
</dbReference>
<feature type="domain" description="RNase H type-1" evidence="1">
    <location>
        <begin position="44"/>
        <end position="164"/>
    </location>
</feature>
<organism evidence="2 3">
    <name type="scientific">Cuscuta australis</name>
    <dbReference type="NCBI Taxonomy" id="267555"/>
    <lineage>
        <taxon>Eukaryota</taxon>
        <taxon>Viridiplantae</taxon>
        <taxon>Streptophyta</taxon>
        <taxon>Embryophyta</taxon>
        <taxon>Tracheophyta</taxon>
        <taxon>Spermatophyta</taxon>
        <taxon>Magnoliopsida</taxon>
        <taxon>eudicotyledons</taxon>
        <taxon>Gunneridae</taxon>
        <taxon>Pentapetalae</taxon>
        <taxon>asterids</taxon>
        <taxon>lamiids</taxon>
        <taxon>Solanales</taxon>
        <taxon>Convolvulaceae</taxon>
        <taxon>Cuscuteae</taxon>
        <taxon>Cuscuta</taxon>
        <taxon>Cuscuta subgen. Grammica</taxon>
        <taxon>Cuscuta sect. Cleistogrammica</taxon>
    </lineage>
</organism>
<dbReference type="InterPro" id="IPR044730">
    <property type="entry name" value="RNase_H-like_dom_plant"/>
</dbReference>
<dbReference type="Pfam" id="PF13456">
    <property type="entry name" value="RVT_3"/>
    <property type="match status" value="1"/>
</dbReference>
<gene>
    <name evidence="2" type="ORF">DM860_001602</name>
</gene>
<evidence type="ECO:0000313" key="2">
    <source>
        <dbReference type="EMBL" id="RAL54474.1"/>
    </source>
</evidence>
<protein>
    <recommendedName>
        <fullName evidence="1">RNase H type-1 domain-containing protein</fullName>
    </recommendedName>
</protein>
<proteinExistence type="predicted"/>
<keyword evidence="3" id="KW-1185">Reference proteome</keyword>
<dbReference type="PANTHER" id="PTHR47074">
    <property type="entry name" value="BNAC02G40300D PROTEIN"/>
    <property type="match status" value="1"/>
</dbReference>
<evidence type="ECO:0000313" key="3">
    <source>
        <dbReference type="Proteomes" id="UP000249390"/>
    </source>
</evidence>
<dbReference type="EMBL" id="NQVE01000009">
    <property type="protein sequence ID" value="RAL54474.1"/>
    <property type="molecule type" value="Genomic_DNA"/>
</dbReference>